<organism evidence="2">
    <name type="scientific">viral metagenome</name>
    <dbReference type="NCBI Taxonomy" id="1070528"/>
    <lineage>
        <taxon>unclassified sequences</taxon>
        <taxon>metagenomes</taxon>
        <taxon>organismal metagenomes</taxon>
    </lineage>
</organism>
<feature type="region of interest" description="Disordered" evidence="1">
    <location>
        <begin position="392"/>
        <end position="416"/>
    </location>
</feature>
<dbReference type="InterPro" id="IPR043910">
    <property type="entry name" value="DUF5767"/>
</dbReference>
<sequence>MNIIELSEPKSVNFGGGIELLMNDKKTDIKLDEITNLEQELNDLVFDSNIETSSFSLSDKPLEFFPSFDEPKTEIKELKPEFKNDVIKLGESTSQSAETKTWDGFNKFNEIPVQEKEPMTKEELLREKLKILRKLEALESKGVNISKKYSMESSLLEMQGEYELIMEEKNKQNSIKFQGNMLMAFINGLEFLNNKFDPFDVKLEGWGEQINENINDYDEIFSELHEKYKSKAKIAPEVKLLFQLAGSGIMIHMTNSMFKTAIPGMDDILRQNPDLMKSFQNAAVNSMGNNPGFSGFMNGLMNPTSSSTYDVGGPPPPLATQGPNAIPPPQRQVNSKPTMQPSYKNTMSMALDSEFRPDMRGPTDINDLLSGLKTKTIDIHQSNSTISLSDLKDLDNDQLPKKSKRRKSDKNVIDLN</sequence>
<dbReference type="AlphaFoldDB" id="A0A6C0HRA6"/>
<protein>
    <submittedName>
        <fullName evidence="2">Uncharacterized protein</fullName>
    </submittedName>
</protein>
<evidence type="ECO:0000256" key="1">
    <source>
        <dbReference type="SAM" id="MobiDB-lite"/>
    </source>
</evidence>
<accession>A0A6C0HRA6</accession>
<reference evidence="2" key="1">
    <citation type="journal article" date="2020" name="Nature">
        <title>Giant virus diversity and host interactions through global metagenomics.</title>
        <authorList>
            <person name="Schulz F."/>
            <person name="Roux S."/>
            <person name="Paez-Espino D."/>
            <person name="Jungbluth S."/>
            <person name="Walsh D.A."/>
            <person name="Denef V.J."/>
            <person name="McMahon K.D."/>
            <person name="Konstantinidis K.T."/>
            <person name="Eloe-Fadrosh E.A."/>
            <person name="Kyrpides N.C."/>
            <person name="Woyke T."/>
        </authorList>
    </citation>
    <scope>NUCLEOTIDE SEQUENCE</scope>
    <source>
        <strain evidence="2">GVMAG-M-3300023184-167</strain>
    </source>
</reference>
<feature type="compositionally biased region" description="Polar residues" evidence="1">
    <location>
        <begin position="331"/>
        <end position="340"/>
    </location>
</feature>
<evidence type="ECO:0000313" key="2">
    <source>
        <dbReference type="EMBL" id="QHT83221.1"/>
    </source>
</evidence>
<name>A0A6C0HRA6_9ZZZZ</name>
<feature type="region of interest" description="Disordered" evidence="1">
    <location>
        <begin position="316"/>
        <end position="340"/>
    </location>
</feature>
<dbReference type="EMBL" id="MN740006">
    <property type="protein sequence ID" value="QHT83221.1"/>
    <property type="molecule type" value="Genomic_DNA"/>
</dbReference>
<proteinExistence type="predicted"/>
<dbReference type="Pfam" id="PF19071">
    <property type="entry name" value="DUF5767"/>
    <property type="match status" value="1"/>
</dbReference>